<keyword evidence="2" id="KW-1185">Reference proteome</keyword>
<comment type="caution">
    <text evidence="1">The sequence shown here is derived from an EMBL/GenBank/DDBJ whole genome shotgun (WGS) entry which is preliminary data.</text>
</comment>
<reference evidence="1 2" key="1">
    <citation type="journal article" date="2022" name="bioRxiv">
        <title>The genome of the oomycete Peronosclerospora sorghi, a cosmopolitan pathogen of maize and sorghum, is inflated with dispersed pseudogenes.</title>
        <authorList>
            <person name="Fletcher K."/>
            <person name="Martin F."/>
            <person name="Isakeit T."/>
            <person name="Cavanaugh K."/>
            <person name="Magill C."/>
            <person name="Michelmore R."/>
        </authorList>
    </citation>
    <scope>NUCLEOTIDE SEQUENCE [LARGE SCALE GENOMIC DNA]</scope>
    <source>
        <strain evidence="1">P6</strain>
    </source>
</reference>
<accession>A0ACC0WT28</accession>
<evidence type="ECO:0000313" key="2">
    <source>
        <dbReference type="Proteomes" id="UP001163321"/>
    </source>
</evidence>
<dbReference type="Proteomes" id="UP001163321">
    <property type="component" value="Chromosome 1"/>
</dbReference>
<sequence>MMVVAIDTSYLSSDSAGIPCHHLVSVFYVVDPVSQPTASPTAPFVSSTANLLRLQARWFSSPWQERIWTGCDTIYMLPLVCSIWASCLDRAGRTPMRKRACFKPREYGRNSSGKHDRHVGSSAYERLDHAGRPVGTYLPTWVAQASYASDTPMNLHEVTTVGV</sequence>
<dbReference type="EMBL" id="CM047580">
    <property type="protein sequence ID" value="KAI9921431.1"/>
    <property type="molecule type" value="Genomic_DNA"/>
</dbReference>
<protein>
    <submittedName>
        <fullName evidence="1">Uncharacterized protein</fullName>
    </submittedName>
</protein>
<gene>
    <name evidence="1" type="ORF">PsorP6_000846</name>
</gene>
<proteinExistence type="predicted"/>
<organism evidence="1 2">
    <name type="scientific">Peronosclerospora sorghi</name>
    <dbReference type="NCBI Taxonomy" id="230839"/>
    <lineage>
        <taxon>Eukaryota</taxon>
        <taxon>Sar</taxon>
        <taxon>Stramenopiles</taxon>
        <taxon>Oomycota</taxon>
        <taxon>Peronosporomycetes</taxon>
        <taxon>Peronosporales</taxon>
        <taxon>Peronosporaceae</taxon>
        <taxon>Peronosclerospora</taxon>
    </lineage>
</organism>
<name>A0ACC0WT28_9STRA</name>
<evidence type="ECO:0000313" key="1">
    <source>
        <dbReference type="EMBL" id="KAI9921431.1"/>
    </source>
</evidence>